<reference evidence="3" key="1">
    <citation type="submission" date="2025-08" db="UniProtKB">
        <authorList>
            <consortium name="RefSeq"/>
        </authorList>
    </citation>
    <scope>IDENTIFICATION</scope>
    <source>
        <strain evidence="3">15112-1751.03</strain>
        <tissue evidence="3">Whole Adult</tissue>
    </source>
</reference>
<keyword evidence="2" id="KW-1185">Reference proteome</keyword>
<dbReference type="InterPro" id="IPR007970">
    <property type="entry name" value="DUF733"/>
</dbReference>
<gene>
    <name evidence="3" type="primary">LOC117571990</name>
</gene>
<name>A0A6P8XCL3_DROAB</name>
<feature type="compositionally biased region" description="Basic and acidic residues" evidence="1">
    <location>
        <begin position="105"/>
        <end position="131"/>
    </location>
</feature>
<dbReference type="Proteomes" id="UP000515160">
    <property type="component" value="Chromosome 3"/>
</dbReference>
<feature type="region of interest" description="Disordered" evidence="1">
    <location>
        <begin position="92"/>
        <end position="131"/>
    </location>
</feature>
<sequence length="131" mass="14858">MAATSSSASSSAAVSSPVPASAKASPATAYALFMHRAELQRKRAQFARVSQTKIQLTTHLINKLKQRMASCSYEDLQCLVREQEFKRNLEKKLNHRHKQLKAIAKQKEKRSEDERTEEAREQMKASEVKLN</sequence>
<evidence type="ECO:0000313" key="2">
    <source>
        <dbReference type="Proteomes" id="UP000515160"/>
    </source>
</evidence>
<accession>A0A6P8XCL3</accession>
<evidence type="ECO:0000313" key="3">
    <source>
        <dbReference type="RefSeq" id="XP_034110389.1"/>
    </source>
</evidence>
<dbReference type="Pfam" id="PF05306">
    <property type="entry name" value="DUF733"/>
    <property type="match status" value="1"/>
</dbReference>
<evidence type="ECO:0000256" key="1">
    <source>
        <dbReference type="SAM" id="MobiDB-lite"/>
    </source>
</evidence>
<dbReference type="AlphaFoldDB" id="A0A6P8XCL3"/>
<protein>
    <submittedName>
        <fullName evidence="3">Uncharacterized protein LOC117571990</fullName>
    </submittedName>
</protein>
<dbReference type="RefSeq" id="XP_034110389.1">
    <property type="nucleotide sequence ID" value="XM_034254498.1"/>
</dbReference>
<dbReference type="GeneID" id="117571990"/>
<dbReference type="OrthoDB" id="7883146at2759"/>
<feature type="region of interest" description="Disordered" evidence="1">
    <location>
        <begin position="1"/>
        <end position="22"/>
    </location>
</feature>
<organism evidence="2 3">
    <name type="scientific">Drosophila albomicans</name>
    <name type="common">Fruit fly</name>
    <dbReference type="NCBI Taxonomy" id="7291"/>
    <lineage>
        <taxon>Eukaryota</taxon>
        <taxon>Metazoa</taxon>
        <taxon>Ecdysozoa</taxon>
        <taxon>Arthropoda</taxon>
        <taxon>Hexapoda</taxon>
        <taxon>Insecta</taxon>
        <taxon>Pterygota</taxon>
        <taxon>Neoptera</taxon>
        <taxon>Endopterygota</taxon>
        <taxon>Diptera</taxon>
        <taxon>Brachycera</taxon>
        <taxon>Muscomorpha</taxon>
        <taxon>Ephydroidea</taxon>
        <taxon>Drosophilidae</taxon>
        <taxon>Drosophila</taxon>
    </lineage>
</organism>
<proteinExistence type="predicted"/>